<feature type="transmembrane region" description="Helical" evidence="1">
    <location>
        <begin position="6"/>
        <end position="24"/>
    </location>
</feature>
<name>A0A1J4Y383_9BACT</name>
<reference evidence="2 3" key="1">
    <citation type="journal article" date="2016" name="Environ. Microbiol.">
        <title>Genomic resolution of a cold subsurface aquifer community provides metabolic insights for novel microbes adapted to high CO concentrations.</title>
        <authorList>
            <person name="Probst A.J."/>
            <person name="Castelle C.J."/>
            <person name="Singh A."/>
            <person name="Brown C.T."/>
            <person name="Anantharaman K."/>
            <person name="Sharon I."/>
            <person name="Hug L.A."/>
            <person name="Burstein D."/>
            <person name="Emerson J.B."/>
            <person name="Thomas B.C."/>
            <person name="Banfield J.F."/>
        </authorList>
    </citation>
    <scope>NUCLEOTIDE SEQUENCE [LARGE SCALE GENOMIC DNA]</scope>
    <source>
        <strain evidence="2">CG1_02_39_135</strain>
    </source>
</reference>
<dbReference type="Proteomes" id="UP000182693">
    <property type="component" value="Unassembled WGS sequence"/>
</dbReference>
<accession>A0A1J4Y383</accession>
<evidence type="ECO:0000313" key="2">
    <source>
        <dbReference type="EMBL" id="OIO65221.1"/>
    </source>
</evidence>
<keyword evidence="1" id="KW-0812">Transmembrane</keyword>
<dbReference type="EMBL" id="MNWX01000024">
    <property type="protein sequence ID" value="OIO65221.1"/>
    <property type="molecule type" value="Genomic_DNA"/>
</dbReference>
<evidence type="ECO:0000313" key="3">
    <source>
        <dbReference type="Proteomes" id="UP000182693"/>
    </source>
</evidence>
<protein>
    <submittedName>
        <fullName evidence="2">Uncharacterized protein</fullName>
    </submittedName>
</protein>
<keyword evidence="1" id="KW-0472">Membrane</keyword>
<keyword evidence="1" id="KW-1133">Transmembrane helix</keyword>
<gene>
    <name evidence="2" type="ORF">AUJ30_01350</name>
</gene>
<evidence type="ECO:0000256" key="1">
    <source>
        <dbReference type="SAM" id="Phobius"/>
    </source>
</evidence>
<dbReference type="STRING" id="1805425.AUJ30_01350"/>
<proteinExistence type="predicted"/>
<comment type="caution">
    <text evidence="2">The sequence shown here is derived from an EMBL/GenBank/DDBJ whole genome shotgun (WGS) entry which is preliminary data.</text>
</comment>
<dbReference type="AlphaFoldDB" id="A0A1J4Y383"/>
<sequence>MNPVKIAAIVLVISAGLIGSYFIIKNPVPASLPNETNDVSALKPLVQNPLKWVENTVKSLTDNSPVEGGTNTKTENKNTTNLTELVAKTMFGQMKILDQGEKNPFQGQGFDSNDPQSQQLIQEALVNIQDPAALFNPSVENKDLKISTDNSLEAKVQYLKIIGDISRKHLGNSDYQRSAEQIIQEAEQDCLSYRSDSINLRLAASYKNTAQDYLGTSVSSDWTALHKQMITYFKKGNLIYETLGYCSEDPIKGYLAAQELPQFISGAQIIQEALNKKAAEVGL</sequence>
<organism evidence="2 3">
    <name type="scientific">Candidatus Wolfebacteria bacterium CG1_02_39_135</name>
    <dbReference type="NCBI Taxonomy" id="1805425"/>
    <lineage>
        <taxon>Bacteria</taxon>
        <taxon>Candidatus Wolfeibacteriota</taxon>
    </lineage>
</organism>